<evidence type="ECO:0000259" key="4">
    <source>
        <dbReference type="PROSITE" id="PS50222"/>
    </source>
</evidence>
<dbReference type="SMART" id="SM00054">
    <property type="entry name" value="EFh"/>
    <property type="match status" value="3"/>
</dbReference>
<dbReference type="InterPro" id="IPR002048">
    <property type="entry name" value="EF_hand_dom"/>
</dbReference>
<dbReference type="PROSITE" id="PS00018">
    <property type="entry name" value="EF_HAND_1"/>
    <property type="match status" value="2"/>
</dbReference>
<dbReference type="Pfam" id="PF13499">
    <property type="entry name" value="EF-hand_7"/>
    <property type="match status" value="1"/>
</dbReference>
<dbReference type="OMA" id="FPPAYEN"/>
<dbReference type="InterPro" id="IPR011992">
    <property type="entry name" value="EF-hand-dom_pair"/>
</dbReference>
<dbReference type="InParanoid" id="A0A672QS98"/>
<evidence type="ECO:0000256" key="3">
    <source>
        <dbReference type="ARBA" id="ARBA00022837"/>
    </source>
</evidence>
<evidence type="ECO:0000313" key="6">
    <source>
        <dbReference type="Proteomes" id="UP000472262"/>
    </source>
</evidence>
<dbReference type="SUPFAM" id="SSF47473">
    <property type="entry name" value="EF-hand"/>
    <property type="match status" value="1"/>
</dbReference>
<dbReference type="Ensembl" id="ENSSGRT00000084054.1">
    <property type="protein sequence ID" value="ENSSGRP00000078933.1"/>
    <property type="gene ID" value="ENSSGRG00000039964.1"/>
</dbReference>
<gene>
    <name evidence="5" type="primary">LOC107596235</name>
</gene>
<dbReference type="Proteomes" id="UP000472262">
    <property type="component" value="Unassembled WGS sequence"/>
</dbReference>
<dbReference type="Gene3D" id="1.10.238.10">
    <property type="entry name" value="EF-hand"/>
    <property type="match status" value="2"/>
</dbReference>
<dbReference type="RefSeq" id="XP_016142408.1">
    <property type="nucleotide sequence ID" value="XM_016286922.1"/>
</dbReference>
<dbReference type="PROSITE" id="PS50222">
    <property type="entry name" value="EF_HAND_2"/>
    <property type="match status" value="3"/>
</dbReference>
<organism evidence="5 6">
    <name type="scientific">Sinocyclocheilus grahami</name>
    <name type="common">Dianchi golden-line fish</name>
    <name type="synonym">Barbus grahami</name>
    <dbReference type="NCBI Taxonomy" id="75366"/>
    <lineage>
        <taxon>Eukaryota</taxon>
        <taxon>Metazoa</taxon>
        <taxon>Chordata</taxon>
        <taxon>Craniata</taxon>
        <taxon>Vertebrata</taxon>
        <taxon>Euteleostomi</taxon>
        <taxon>Actinopterygii</taxon>
        <taxon>Neopterygii</taxon>
        <taxon>Teleostei</taxon>
        <taxon>Ostariophysi</taxon>
        <taxon>Cypriniformes</taxon>
        <taxon>Cyprinidae</taxon>
        <taxon>Cyprininae</taxon>
        <taxon>Sinocyclocheilus</taxon>
    </lineage>
</organism>
<keyword evidence="2" id="KW-0677">Repeat</keyword>
<feature type="domain" description="EF-hand" evidence="4">
    <location>
        <begin position="143"/>
        <end position="178"/>
    </location>
</feature>
<name>A0A672QS98_SINGR</name>
<reference evidence="5" key="2">
    <citation type="submission" date="2025-09" db="UniProtKB">
        <authorList>
            <consortium name="Ensembl"/>
        </authorList>
    </citation>
    <scope>IDENTIFICATION</scope>
</reference>
<dbReference type="GO" id="GO:0005509">
    <property type="term" value="F:calcium ion binding"/>
    <property type="evidence" value="ECO:0007669"/>
    <property type="project" value="InterPro"/>
</dbReference>
<evidence type="ECO:0000256" key="2">
    <source>
        <dbReference type="ARBA" id="ARBA00022737"/>
    </source>
</evidence>
<keyword evidence="3" id="KW-0106">Calcium</keyword>
<keyword evidence="1" id="KW-0479">Metal-binding</keyword>
<keyword evidence="6" id="KW-1185">Reference proteome</keyword>
<dbReference type="InterPro" id="IPR051581">
    <property type="entry name" value="Ca-bind"/>
</dbReference>
<feature type="domain" description="EF-hand" evidence="4">
    <location>
        <begin position="107"/>
        <end position="142"/>
    </location>
</feature>
<dbReference type="AlphaFoldDB" id="A0A672QS98"/>
<feature type="domain" description="EF-hand" evidence="4">
    <location>
        <begin position="71"/>
        <end position="106"/>
    </location>
</feature>
<proteinExistence type="predicted"/>
<dbReference type="PANTHER" id="PTHR34524">
    <property type="entry name" value="CALCYPHOSIN"/>
    <property type="match status" value="1"/>
</dbReference>
<dbReference type="GeneID" id="107596235"/>
<evidence type="ECO:0000256" key="1">
    <source>
        <dbReference type="ARBA" id="ARBA00022723"/>
    </source>
</evidence>
<dbReference type="InterPro" id="IPR018247">
    <property type="entry name" value="EF_Hand_1_Ca_BS"/>
</dbReference>
<evidence type="ECO:0000313" key="5">
    <source>
        <dbReference type="Ensembl" id="ENSSGRP00000078933.1"/>
    </source>
</evidence>
<protein>
    <submittedName>
        <fullName evidence="5">Calcyphosin-like protein</fullName>
    </submittedName>
</protein>
<dbReference type="OrthoDB" id="444540at2759"/>
<dbReference type="PANTHER" id="PTHR34524:SF6">
    <property type="entry name" value="CALCYPHOSINE LIKE"/>
    <property type="match status" value="1"/>
</dbReference>
<dbReference type="CDD" id="cd00051">
    <property type="entry name" value="EFh"/>
    <property type="match status" value="1"/>
</dbReference>
<dbReference type="KEGG" id="sgh:107596235"/>
<sequence>MERGHPRLHPVWCLIFPPAYENHVTCWVLLPKGLRDFIRPFLTATSHIIFTLINLSEEASAAPRGQSHGGHGLSSLRLTFRMMDDDGSKSLDFQEFEKGLENYGVSVGKDTAQQIFAMMDKDGSGTINFDDFLDKLRPPMSSARKQVINQAFQKFDKTGDGVVTIEDLQGVYNSKNHPKYKSGEWTGEQAFRMALRMTKDGKVTLEEFLNYYSGVSASIDSDEYFITMMKNAWKL</sequence>
<reference evidence="5" key="1">
    <citation type="submission" date="2025-08" db="UniProtKB">
        <authorList>
            <consortium name="Ensembl"/>
        </authorList>
    </citation>
    <scope>IDENTIFICATION</scope>
</reference>
<accession>A0A672QS98</accession>